<dbReference type="SUPFAM" id="SSF53187">
    <property type="entry name" value="Zn-dependent exopeptidases"/>
    <property type="match status" value="1"/>
</dbReference>
<dbReference type="InterPro" id="IPR045175">
    <property type="entry name" value="M28_fam"/>
</dbReference>
<dbReference type="InterPro" id="IPR003137">
    <property type="entry name" value="PA_domain"/>
</dbReference>
<name>A0A5S4UY65_9MICO</name>
<dbReference type="Gene3D" id="3.50.30.30">
    <property type="match status" value="1"/>
</dbReference>
<dbReference type="PANTHER" id="PTHR12147:SF26">
    <property type="entry name" value="PEPTIDASE M28 DOMAIN-CONTAINING PROTEIN"/>
    <property type="match status" value="1"/>
</dbReference>
<gene>
    <name evidence="4" type="ORF">FYC51_18170</name>
</gene>
<dbReference type="GO" id="GO:0008235">
    <property type="term" value="F:metalloexopeptidase activity"/>
    <property type="evidence" value="ECO:0007669"/>
    <property type="project" value="InterPro"/>
</dbReference>
<dbReference type="Pfam" id="PF04389">
    <property type="entry name" value="Peptidase_M28"/>
    <property type="match status" value="1"/>
</dbReference>
<organism evidence="4 5">
    <name type="scientific">Agromyces mariniharenae</name>
    <dbReference type="NCBI Taxonomy" id="2604423"/>
    <lineage>
        <taxon>Bacteria</taxon>
        <taxon>Bacillati</taxon>
        <taxon>Actinomycetota</taxon>
        <taxon>Actinomycetes</taxon>
        <taxon>Micrococcales</taxon>
        <taxon>Microbacteriaceae</taxon>
        <taxon>Agromyces</taxon>
    </lineage>
</organism>
<feature type="signal peptide" evidence="1">
    <location>
        <begin position="1"/>
        <end position="32"/>
    </location>
</feature>
<feature type="domain" description="PA" evidence="2">
    <location>
        <begin position="155"/>
        <end position="238"/>
    </location>
</feature>
<feature type="chain" id="PRO_5024306892" evidence="1">
    <location>
        <begin position="33"/>
        <end position="512"/>
    </location>
</feature>
<dbReference type="InterPro" id="IPR007484">
    <property type="entry name" value="Peptidase_M28"/>
</dbReference>
<protein>
    <submittedName>
        <fullName evidence="4">M20/M25/M40 family metallo-hydrolase</fullName>
    </submittedName>
</protein>
<reference evidence="4 5" key="1">
    <citation type="submission" date="2019-08" db="EMBL/GenBank/DDBJ databases">
        <authorList>
            <person name="Hu J."/>
        </authorList>
    </citation>
    <scope>NUCLEOTIDE SEQUENCE [LARGE SCALE GENOMIC DNA]</scope>
    <source>
        <strain evidence="4 5">NEAU-184</strain>
    </source>
</reference>
<dbReference type="AlphaFoldDB" id="A0A5S4UY65"/>
<dbReference type="EMBL" id="VSSB01000002">
    <property type="protein sequence ID" value="TYL51058.1"/>
    <property type="molecule type" value="Genomic_DNA"/>
</dbReference>
<sequence length="512" mass="52618">MDHRTRNSLRVGAIAASAAVCATLAVAGPAQAAVVTDTSALRTAVTLDGVKSHLAAFQAIADANGGNRAAGTPGHAASLAYVKQQLEGAGYATKVQSFSYERTDFTGTSMSQVSPNPDTYTLGVDYFPMDFTGGGNLVDVHVTAVDVNLGGDRASTSGCEATDFGTFPAGDIALIQRGSCDFAVKAQNALDAGAVGVIVFNQGNDVPGDDRFGLFGGTLGSIVDENLPVVSAPFELGAEWVNTPDLHLSLSVQITVVPVTTQNIWADTAGRTDRTVVVGGHLDSVGEGPGINDNGSGTAAILETAIQMSELGIDPENRVRFAFWSGEEDGLIGSSHYVSQLSAKEIKGTALNLNFDMIGSPNPVNFVYDGDGNALGVSGPNGSGTIEGVFNDFFASQGEPTEPTDFDGRSDYFGFIEAGIPAGGLFTGAEGIKSAQQAATFGGTAGVAYDPCYHAACDDIDNLDDDTLALMSDAVAHSTLVFAETTSAVNGTGKGKAVGQFDPSFKGHQALR</sequence>
<dbReference type="Pfam" id="PF02225">
    <property type="entry name" value="PA"/>
    <property type="match status" value="1"/>
</dbReference>
<proteinExistence type="predicted"/>
<dbReference type="PANTHER" id="PTHR12147">
    <property type="entry name" value="METALLOPEPTIDASE M28 FAMILY MEMBER"/>
    <property type="match status" value="1"/>
</dbReference>
<keyword evidence="4" id="KW-0378">Hydrolase</keyword>
<evidence type="ECO:0000313" key="5">
    <source>
        <dbReference type="Proteomes" id="UP000325243"/>
    </source>
</evidence>
<dbReference type="Gene3D" id="3.40.630.10">
    <property type="entry name" value="Zn peptidases"/>
    <property type="match status" value="2"/>
</dbReference>
<dbReference type="SUPFAM" id="SSF52025">
    <property type="entry name" value="PA domain"/>
    <property type="match status" value="1"/>
</dbReference>
<comment type="caution">
    <text evidence="4">The sequence shown here is derived from an EMBL/GenBank/DDBJ whole genome shotgun (WGS) entry which is preliminary data.</text>
</comment>
<dbReference type="Proteomes" id="UP000325243">
    <property type="component" value="Unassembled WGS sequence"/>
</dbReference>
<dbReference type="InterPro" id="IPR046450">
    <property type="entry name" value="PA_dom_sf"/>
</dbReference>
<dbReference type="GO" id="GO:0006508">
    <property type="term" value="P:proteolysis"/>
    <property type="evidence" value="ECO:0007669"/>
    <property type="project" value="InterPro"/>
</dbReference>
<evidence type="ECO:0000259" key="2">
    <source>
        <dbReference type="Pfam" id="PF02225"/>
    </source>
</evidence>
<evidence type="ECO:0000259" key="3">
    <source>
        <dbReference type="Pfam" id="PF04389"/>
    </source>
</evidence>
<accession>A0A5S4UY65</accession>
<dbReference type="RefSeq" id="WP_148735152.1">
    <property type="nucleotide sequence ID" value="NZ_VSSB01000002.1"/>
</dbReference>
<keyword evidence="5" id="KW-1185">Reference proteome</keyword>
<evidence type="ECO:0000256" key="1">
    <source>
        <dbReference type="SAM" id="SignalP"/>
    </source>
</evidence>
<feature type="domain" description="Peptidase M28" evidence="3">
    <location>
        <begin position="263"/>
        <end position="477"/>
    </location>
</feature>
<keyword evidence="1" id="KW-0732">Signal</keyword>
<evidence type="ECO:0000313" key="4">
    <source>
        <dbReference type="EMBL" id="TYL51058.1"/>
    </source>
</evidence>